<dbReference type="PANTHER" id="PTHR43214">
    <property type="entry name" value="TWO-COMPONENT RESPONSE REGULATOR"/>
    <property type="match status" value="1"/>
</dbReference>
<feature type="domain" description="Response regulatory" evidence="7">
    <location>
        <begin position="4"/>
        <end position="121"/>
    </location>
</feature>
<gene>
    <name evidence="8" type="ORF">KEM10_02980</name>
</gene>
<dbReference type="PANTHER" id="PTHR43214:SF41">
    <property type="entry name" value="NITRATE_NITRITE RESPONSE REGULATOR PROTEIN NARP"/>
    <property type="match status" value="1"/>
</dbReference>
<evidence type="ECO:0000259" key="6">
    <source>
        <dbReference type="PROSITE" id="PS50043"/>
    </source>
</evidence>
<dbReference type="Pfam" id="PF00072">
    <property type="entry name" value="Response_reg"/>
    <property type="match status" value="1"/>
</dbReference>
<feature type="modified residue" description="4-aspartylphosphate" evidence="5">
    <location>
        <position position="56"/>
    </location>
</feature>
<dbReference type="InterPro" id="IPR000792">
    <property type="entry name" value="Tscrpt_reg_LuxR_C"/>
</dbReference>
<proteinExistence type="predicted"/>
<dbReference type="SUPFAM" id="SSF52172">
    <property type="entry name" value="CheY-like"/>
    <property type="match status" value="1"/>
</dbReference>
<dbReference type="EMBL" id="JAGUCO010000001">
    <property type="protein sequence ID" value="MBS2097226.1"/>
    <property type="molecule type" value="Genomic_DNA"/>
</dbReference>
<evidence type="ECO:0000256" key="2">
    <source>
        <dbReference type="ARBA" id="ARBA00023015"/>
    </source>
</evidence>
<evidence type="ECO:0000256" key="3">
    <source>
        <dbReference type="ARBA" id="ARBA00023125"/>
    </source>
</evidence>
<dbReference type="RefSeq" id="WP_212213290.1">
    <property type="nucleotide sequence ID" value="NZ_JAGUCO010000001.1"/>
</dbReference>
<dbReference type="InterPro" id="IPR039420">
    <property type="entry name" value="WalR-like"/>
</dbReference>
<evidence type="ECO:0000256" key="4">
    <source>
        <dbReference type="ARBA" id="ARBA00023163"/>
    </source>
</evidence>
<dbReference type="SUPFAM" id="SSF46894">
    <property type="entry name" value="C-terminal effector domain of the bipartite response regulators"/>
    <property type="match status" value="1"/>
</dbReference>
<dbReference type="InterPro" id="IPR011006">
    <property type="entry name" value="CheY-like_superfamily"/>
</dbReference>
<evidence type="ECO:0000256" key="5">
    <source>
        <dbReference type="PROSITE-ProRule" id="PRU00169"/>
    </source>
</evidence>
<dbReference type="Proteomes" id="UP000708576">
    <property type="component" value="Unassembled WGS sequence"/>
</dbReference>
<keyword evidence="9" id="KW-1185">Reference proteome</keyword>
<organism evidence="8 9">
    <name type="scientific">Carboxylicivirga linearis</name>
    <dbReference type="NCBI Taxonomy" id="1628157"/>
    <lineage>
        <taxon>Bacteria</taxon>
        <taxon>Pseudomonadati</taxon>
        <taxon>Bacteroidota</taxon>
        <taxon>Bacteroidia</taxon>
        <taxon>Marinilabiliales</taxon>
        <taxon>Marinilabiliaceae</taxon>
        <taxon>Carboxylicivirga</taxon>
    </lineage>
</organism>
<dbReference type="PRINTS" id="PR00038">
    <property type="entry name" value="HTHLUXR"/>
</dbReference>
<dbReference type="PROSITE" id="PS50110">
    <property type="entry name" value="RESPONSE_REGULATORY"/>
    <property type="match status" value="1"/>
</dbReference>
<dbReference type="CDD" id="cd17535">
    <property type="entry name" value="REC_NarL-like"/>
    <property type="match status" value="1"/>
</dbReference>
<dbReference type="SMART" id="SM00448">
    <property type="entry name" value="REC"/>
    <property type="match status" value="1"/>
</dbReference>
<dbReference type="InterPro" id="IPR016032">
    <property type="entry name" value="Sig_transdc_resp-reg_C-effctor"/>
</dbReference>
<name>A0ABS5JS52_9BACT</name>
<keyword evidence="4" id="KW-0804">Transcription</keyword>
<dbReference type="SMART" id="SM00421">
    <property type="entry name" value="HTH_LUXR"/>
    <property type="match status" value="1"/>
</dbReference>
<dbReference type="Pfam" id="PF00196">
    <property type="entry name" value="GerE"/>
    <property type="match status" value="1"/>
</dbReference>
<evidence type="ECO:0000259" key="7">
    <source>
        <dbReference type="PROSITE" id="PS50110"/>
    </source>
</evidence>
<keyword evidence="2" id="KW-0805">Transcription regulation</keyword>
<evidence type="ECO:0000313" key="8">
    <source>
        <dbReference type="EMBL" id="MBS2097226.1"/>
    </source>
</evidence>
<reference evidence="8 9" key="1">
    <citation type="journal article" date="2015" name="Int. J. Syst. Evol. Microbiol.">
        <title>Carboxylicivirga linearis sp. nov., isolated from a sea cucumber culture pond.</title>
        <authorList>
            <person name="Wang F.Q."/>
            <person name="Zhou Y.X."/>
            <person name="Lin X.Z."/>
            <person name="Chen G.J."/>
            <person name="Du Z.J."/>
        </authorList>
    </citation>
    <scope>NUCLEOTIDE SEQUENCE [LARGE SCALE GENOMIC DNA]</scope>
    <source>
        <strain evidence="8 9">FB218</strain>
    </source>
</reference>
<protein>
    <submittedName>
        <fullName evidence="8">Response regulator transcription factor</fullName>
    </submittedName>
</protein>
<dbReference type="PROSITE" id="PS00622">
    <property type="entry name" value="HTH_LUXR_1"/>
    <property type="match status" value="1"/>
</dbReference>
<dbReference type="PROSITE" id="PS50043">
    <property type="entry name" value="HTH_LUXR_2"/>
    <property type="match status" value="1"/>
</dbReference>
<accession>A0ABS5JS52</accession>
<keyword evidence="3" id="KW-0238">DNA-binding</keyword>
<dbReference type="CDD" id="cd06170">
    <property type="entry name" value="LuxR_C_like"/>
    <property type="match status" value="1"/>
</dbReference>
<evidence type="ECO:0000256" key="1">
    <source>
        <dbReference type="ARBA" id="ARBA00022553"/>
    </source>
</evidence>
<dbReference type="InterPro" id="IPR058245">
    <property type="entry name" value="NreC/VraR/RcsB-like_REC"/>
</dbReference>
<evidence type="ECO:0000313" key="9">
    <source>
        <dbReference type="Proteomes" id="UP000708576"/>
    </source>
</evidence>
<comment type="caution">
    <text evidence="8">The sequence shown here is derived from an EMBL/GenBank/DDBJ whole genome shotgun (WGS) entry which is preliminary data.</text>
</comment>
<dbReference type="InterPro" id="IPR001789">
    <property type="entry name" value="Sig_transdc_resp-reg_receiver"/>
</dbReference>
<keyword evidence="1 5" id="KW-0597">Phosphoprotein</keyword>
<dbReference type="Gene3D" id="3.40.50.2300">
    <property type="match status" value="1"/>
</dbReference>
<sequence>MSIKVIIADDHQLFIDGIKSILAPVNNITVIAEACNGFELIKHLENGLTPNLIITDIRMPVIDGVSATRALSKDFPEIPILALSMYDQSADVIEMLDAGAKGYITKNVERNELLTAIKTVIRGEYYFSKKLPLNVEDWKKQRVNAELGKLTKRENEILELIAKGRSTLEIAQQLKISKFTIDTHRKNIHKKLGIKSNAGLVNYALKESDLKSSFDQ</sequence>
<feature type="domain" description="HTH luxR-type" evidence="6">
    <location>
        <begin position="143"/>
        <end position="208"/>
    </location>
</feature>